<dbReference type="EnsemblBacteria" id="ABY34811">
    <property type="protein sequence ID" value="ABY34811"/>
    <property type="gene ID" value="Caur_1592"/>
</dbReference>
<dbReference type="InterPro" id="IPR029058">
    <property type="entry name" value="AB_hydrolase_fold"/>
</dbReference>
<dbReference type="PATRIC" id="fig|324602.8.peg.1825"/>
<sequence>MNTRRFPTVWDAIRRPPARAMICRLRRIHHEPDSRRSPLLLLHGFPDSEHMYDDYVTPKERRQDWLRGRSIYAIALPNRRTNPNWPSLSDLWQRRLEREVAALIDIVIAASPTGNVVIIAHDWGATFVWARVRQRPDLPIERMVALSVGSSFRYDFGEHGIGALGWLYGMLFGLPYYLPPARFFVAAMLMLSGYRAPDAHNAAYDSFHYWDWPLTLLRLPLRLAGYCQQPPFTDIRFPVLFIRCPLDRIATTARFEQTLRQRADCIVHMTANPHWFPEQRSAEVLEFVRSFLAG</sequence>
<feature type="domain" description="AB hydrolase-1" evidence="1">
    <location>
        <begin position="39"/>
        <end position="285"/>
    </location>
</feature>
<keyword evidence="3" id="KW-1185">Reference proteome</keyword>
<evidence type="ECO:0000259" key="1">
    <source>
        <dbReference type="Pfam" id="PF12697"/>
    </source>
</evidence>
<protein>
    <recommendedName>
        <fullName evidence="1">AB hydrolase-1 domain-containing protein</fullName>
    </recommendedName>
</protein>
<reference evidence="3" key="1">
    <citation type="journal article" date="2011" name="BMC Genomics">
        <title>Complete genome sequence of the filamentous anoxygenic phototrophic bacterium Chloroflexus aurantiacus.</title>
        <authorList>
            <person name="Tang K.H."/>
            <person name="Barry K."/>
            <person name="Chertkov O."/>
            <person name="Dalin E."/>
            <person name="Han C.S."/>
            <person name="Hauser L.J."/>
            <person name="Honchak B.M."/>
            <person name="Karbach L.E."/>
            <person name="Land M.L."/>
            <person name="Lapidus A."/>
            <person name="Larimer F.W."/>
            <person name="Mikhailova N."/>
            <person name="Pitluck S."/>
            <person name="Pierson B.K."/>
            <person name="Blankenship R.E."/>
        </authorList>
    </citation>
    <scope>NUCLEOTIDE SEQUENCE [LARGE SCALE GENOMIC DNA]</scope>
    <source>
        <strain evidence="3">ATCC 29366 / DSM 635 / J-10-fl</strain>
    </source>
</reference>
<evidence type="ECO:0000313" key="2">
    <source>
        <dbReference type="EMBL" id="ABY34811.1"/>
    </source>
</evidence>
<dbReference type="InterPro" id="IPR000073">
    <property type="entry name" value="AB_hydrolase_1"/>
</dbReference>
<dbReference type="AlphaFoldDB" id="A9WBK4"/>
<dbReference type="EMBL" id="CP000909">
    <property type="protein sequence ID" value="ABY34811.1"/>
    <property type="molecule type" value="Genomic_DNA"/>
</dbReference>
<dbReference type="Gene3D" id="3.40.50.1820">
    <property type="entry name" value="alpha/beta hydrolase"/>
    <property type="match status" value="1"/>
</dbReference>
<dbReference type="RefSeq" id="WP_012257465.1">
    <property type="nucleotide sequence ID" value="NC_010175.1"/>
</dbReference>
<gene>
    <name evidence="2" type="ordered locus">Caur_1592</name>
</gene>
<dbReference type="Pfam" id="PF12697">
    <property type="entry name" value="Abhydrolase_6"/>
    <property type="match status" value="1"/>
</dbReference>
<dbReference type="ESTHER" id="chlaa-a9wbk4">
    <property type="family name" value="6_AlphaBeta_hydrolase"/>
</dbReference>
<organism evidence="2 3">
    <name type="scientific">Chloroflexus aurantiacus (strain ATCC 29366 / DSM 635 / J-10-fl)</name>
    <dbReference type="NCBI Taxonomy" id="324602"/>
    <lineage>
        <taxon>Bacteria</taxon>
        <taxon>Bacillati</taxon>
        <taxon>Chloroflexota</taxon>
        <taxon>Chloroflexia</taxon>
        <taxon>Chloroflexales</taxon>
        <taxon>Chloroflexineae</taxon>
        <taxon>Chloroflexaceae</taxon>
        <taxon>Chloroflexus</taxon>
    </lineage>
</organism>
<accession>A9WBK4</accession>
<dbReference type="STRING" id="324602.Caur_1592"/>
<dbReference type="KEGG" id="cau:Caur_1592"/>
<dbReference type="Proteomes" id="UP000002008">
    <property type="component" value="Chromosome"/>
</dbReference>
<proteinExistence type="predicted"/>
<dbReference type="SUPFAM" id="SSF53474">
    <property type="entry name" value="alpha/beta-Hydrolases"/>
    <property type="match status" value="1"/>
</dbReference>
<name>A9WBK4_CHLAA</name>
<dbReference type="GO" id="GO:0016020">
    <property type="term" value="C:membrane"/>
    <property type="evidence" value="ECO:0000318"/>
    <property type="project" value="GO_Central"/>
</dbReference>
<dbReference type="HOGENOM" id="CLU_945600_0_0_0"/>
<dbReference type="InParanoid" id="A9WBK4"/>
<evidence type="ECO:0000313" key="3">
    <source>
        <dbReference type="Proteomes" id="UP000002008"/>
    </source>
</evidence>